<accession>A0A8K0DV44</accession>
<dbReference type="EMBL" id="VOIH02000012">
    <property type="protein sequence ID" value="KAF3431782.1"/>
    <property type="molecule type" value="Genomic_DNA"/>
</dbReference>
<keyword evidence="2" id="KW-1185">Reference proteome</keyword>
<organism evidence="1 2">
    <name type="scientific">Rhamnella rubrinervis</name>
    <dbReference type="NCBI Taxonomy" id="2594499"/>
    <lineage>
        <taxon>Eukaryota</taxon>
        <taxon>Viridiplantae</taxon>
        <taxon>Streptophyta</taxon>
        <taxon>Embryophyta</taxon>
        <taxon>Tracheophyta</taxon>
        <taxon>Spermatophyta</taxon>
        <taxon>Magnoliopsida</taxon>
        <taxon>eudicotyledons</taxon>
        <taxon>Gunneridae</taxon>
        <taxon>Pentapetalae</taxon>
        <taxon>rosids</taxon>
        <taxon>fabids</taxon>
        <taxon>Rosales</taxon>
        <taxon>Rhamnaceae</taxon>
        <taxon>rhamnoid group</taxon>
        <taxon>Rhamneae</taxon>
        <taxon>Rhamnella</taxon>
    </lineage>
</organism>
<dbReference type="AlphaFoldDB" id="A0A8K0DV44"/>
<sequence length="363" mass="41070">MIKLGCNMDLDQGGVCRKLQLQELKEICLEAYENSRIYKEKTKLYHEKLMSQKNFIVGQSVLLYNSKLKVMPAVECQAYTRSYVPGTSYATSLIIGSRLLTRCKFRFRFSEARTGELRSPHEVHPSFERVDMVDWISMSVVTRIMGILNSGGNGVVIISSLNGQAHLHAKLRLLVSHLLVLQLFGFLARLSSPLPPLMGYVYGLPGCYLTGEPPFYHFYKLSEELKQAILASHEAPHPHKGPRLLGSFFSWLYFVFSPDVATDEICKESEVRWPRRRHYFGHGFAGPKSPSRGCGDMQAGKKVATRMSIRLFAVKHWKIRQITKEALSPMESSGRVSMEKNGPKSSFVLFTFSLSISRMGDTC</sequence>
<evidence type="ECO:0000313" key="2">
    <source>
        <dbReference type="Proteomes" id="UP000796880"/>
    </source>
</evidence>
<gene>
    <name evidence="1" type="ORF">FNV43_RR26518</name>
</gene>
<dbReference type="OrthoDB" id="1430219at2759"/>
<evidence type="ECO:0000313" key="1">
    <source>
        <dbReference type="EMBL" id="KAF3431782.1"/>
    </source>
</evidence>
<protein>
    <submittedName>
        <fullName evidence="1">Uncharacterized protein</fullName>
    </submittedName>
</protein>
<dbReference type="Proteomes" id="UP000796880">
    <property type="component" value="Unassembled WGS sequence"/>
</dbReference>
<reference evidence="1" key="1">
    <citation type="submission" date="2020-03" db="EMBL/GenBank/DDBJ databases">
        <title>A high-quality chromosome-level genome assembly of a woody plant with both climbing and erect habits, Rhamnella rubrinervis.</title>
        <authorList>
            <person name="Lu Z."/>
            <person name="Yang Y."/>
            <person name="Zhu X."/>
            <person name="Sun Y."/>
        </authorList>
    </citation>
    <scope>NUCLEOTIDE SEQUENCE</scope>
    <source>
        <strain evidence="1">BYM</strain>
        <tissue evidence="1">Leaf</tissue>
    </source>
</reference>
<proteinExistence type="predicted"/>
<comment type="caution">
    <text evidence="1">The sequence shown here is derived from an EMBL/GenBank/DDBJ whole genome shotgun (WGS) entry which is preliminary data.</text>
</comment>
<name>A0A8K0DV44_9ROSA</name>